<gene>
    <name evidence="1" type="ORF">N3K66_009090</name>
</gene>
<sequence>MNRPLGLSENKATRLRGLDLNDFINHPISADMIKVVADEARRIVPTNLAIDLCKPVETTGNRLPTLEGFITQLVKKLKISFGTLLSSLVYIRRLNSILSGYRNDYISAPDRICLVSLILAAKYLHDITYENKCWVRSTELIIKKRSVSENQRHRKEKKMRRRLVSSPDHQVILGSELETPYDGGYD</sequence>
<dbReference type="Proteomes" id="UP001163324">
    <property type="component" value="Chromosome 11"/>
</dbReference>
<proteinExistence type="predicted"/>
<protein>
    <submittedName>
        <fullName evidence="1">Uncharacterized protein</fullName>
    </submittedName>
</protein>
<organism evidence="1 2">
    <name type="scientific">Trichothecium roseum</name>
    <dbReference type="NCBI Taxonomy" id="47278"/>
    <lineage>
        <taxon>Eukaryota</taxon>
        <taxon>Fungi</taxon>
        <taxon>Dikarya</taxon>
        <taxon>Ascomycota</taxon>
        <taxon>Pezizomycotina</taxon>
        <taxon>Sordariomycetes</taxon>
        <taxon>Hypocreomycetidae</taxon>
        <taxon>Hypocreales</taxon>
        <taxon>Hypocreales incertae sedis</taxon>
        <taxon>Trichothecium</taxon>
    </lineage>
</organism>
<accession>A0ACC0UPI9</accession>
<evidence type="ECO:0000313" key="2">
    <source>
        <dbReference type="Proteomes" id="UP001163324"/>
    </source>
</evidence>
<name>A0ACC0UPI9_9HYPO</name>
<keyword evidence="2" id="KW-1185">Reference proteome</keyword>
<evidence type="ECO:0000313" key="1">
    <source>
        <dbReference type="EMBL" id="KAI9896021.1"/>
    </source>
</evidence>
<dbReference type="EMBL" id="CM047950">
    <property type="protein sequence ID" value="KAI9896021.1"/>
    <property type="molecule type" value="Genomic_DNA"/>
</dbReference>
<reference evidence="1" key="1">
    <citation type="submission" date="2022-10" db="EMBL/GenBank/DDBJ databases">
        <title>Complete Genome of Trichothecium roseum strain YXFP-22015, a Plant Pathogen Isolated from Citrus.</title>
        <authorList>
            <person name="Wang Y."/>
            <person name="Zhu L."/>
        </authorList>
    </citation>
    <scope>NUCLEOTIDE SEQUENCE</scope>
    <source>
        <strain evidence="1">YXFP-22015</strain>
    </source>
</reference>
<comment type="caution">
    <text evidence="1">The sequence shown here is derived from an EMBL/GenBank/DDBJ whole genome shotgun (WGS) entry which is preliminary data.</text>
</comment>